<gene>
    <name evidence="1" type="ORF">AN957_21960</name>
</gene>
<reference evidence="1 2" key="1">
    <citation type="submission" date="2015-09" db="EMBL/GenBank/DDBJ databases">
        <title>Genome sequencing project for genomic taxonomy and phylogenomics of Bacillus-like bacteria.</title>
        <authorList>
            <person name="Liu B."/>
            <person name="Wang J."/>
            <person name="Zhu Y."/>
            <person name="Liu G."/>
            <person name="Chen Q."/>
            <person name="Chen Z."/>
            <person name="Lan J."/>
            <person name="Che J."/>
            <person name="Ge C."/>
            <person name="Shi H."/>
            <person name="Pan Z."/>
            <person name="Liu X."/>
        </authorList>
    </citation>
    <scope>NUCLEOTIDE SEQUENCE [LARGE SCALE GENOMIC DNA]</scope>
    <source>
        <strain evidence="1 2">FJAT-18043</strain>
    </source>
</reference>
<proteinExistence type="predicted"/>
<dbReference type="EMBL" id="LJIX01000006">
    <property type="protein sequence ID" value="KQL20983.1"/>
    <property type="molecule type" value="Genomic_DNA"/>
</dbReference>
<comment type="caution">
    <text evidence="1">The sequence shown here is derived from an EMBL/GenBank/DDBJ whole genome shotgun (WGS) entry which is preliminary data.</text>
</comment>
<evidence type="ECO:0000313" key="1">
    <source>
        <dbReference type="EMBL" id="KQL20983.1"/>
    </source>
</evidence>
<name>A0A0Q3VIT6_9BACI</name>
<sequence>MLKVVIRHIDEEEGKALGEFSPERVDALVELVKTYGVWENGSEQEEKYEYCDSQFEVSTGVFEIIYQ</sequence>
<dbReference type="Proteomes" id="UP000050996">
    <property type="component" value="Unassembled WGS sequence"/>
</dbReference>
<evidence type="ECO:0000313" key="2">
    <source>
        <dbReference type="Proteomes" id="UP000050996"/>
    </source>
</evidence>
<dbReference type="RefSeq" id="WP_053474579.1">
    <property type="nucleotide sequence ID" value="NZ_CP041305.1"/>
</dbReference>
<dbReference type="AlphaFoldDB" id="A0A0Q3VIT6"/>
<organism evidence="1 2">
    <name type="scientific">Cytobacillus solani</name>
    <dbReference type="NCBI Taxonomy" id="1637975"/>
    <lineage>
        <taxon>Bacteria</taxon>
        <taxon>Bacillati</taxon>
        <taxon>Bacillota</taxon>
        <taxon>Bacilli</taxon>
        <taxon>Bacillales</taxon>
        <taxon>Bacillaceae</taxon>
        <taxon>Cytobacillus</taxon>
    </lineage>
</organism>
<dbReference type="PATRIC" id="fig|1637975.4.peg.4358"/>
<keyword evidence="2" id="KW-1185">Reference proteome</keyword>
<accession>A0A0Q3VIT6</accession>
<protein>
    <submittedName>
        <fullName evidence="1">Uncharacterized protein</fullName>
    </submittedName>
</protein>